<gene>
    <name evidence="3" type="ORF">ABZ508_22485</name>
</gene>
<feature type="transmembrane region" description="Helical" evidence="2">
    <location>
        <begin position="151"/>
        <end position="169"/>
    </location>
</feature>
<evidence type="ECO:0000256" key="2">
    <source>
        <dbReference type="SAM" id="Phobius"/>
    </source>
</evidence>
<sequence length="341" mass="35825">MSVHRRLAGLHRPLTVFAGAMAVLALVSATGLVVDDRVVAGAPNWSKPLKFSVSFVAFCLSLAWMLSLLPRLTRAGWWAGTVVVATSAIEMVVITGQAVRGKRSHFNQETPFDAALFDLMGATIVILWTATLVLAVLLFRAPLADRASTWAIRLSTVLTLAGTGIGFLMTQPQPGQERGASRTVGAHTVGAPDGGPGMPLTGWSTTGGDLRIPHFVGMHALQLLPLVALVLLGLTPRFAPLRDERVRLRLVLVSASAYAAVLALLTWQALRGQPLIHPDGATLGAASLVLLGTAVATWAVLRGPRGRGRTGHDTSRSGPSRHGASPVPAPAHPSTEPEHAA</sequence>
<feature type="transmembrane region" description="Helical" evidence="2">
    <location>
        <begin position="53"/>
        <end position="70"/>
    </location>
</feature>
<feature type="region of interest" description="Disordered" evidence="1">
    <location>
        <begin position="303"/>
        <end position="341"/>
    </location>
</feature>
<feature type="transmembrane region" description="Helical" evidence="2">
    <location>
        <begin position="119"/>
        <end position="139"/>
    </location>
</feature>
<keyword evidence="4" id="KW-1185">Reference proteome</keyword>
<feature type="transmembrane region" description="Helical" evidence="2">
    <location>
        <begin position="282"/>
        <end position="301"/>
    </location>
</feature>
<keyword evidence="2" id="KW-0472">Membrane</keyword>
<feature type="transmembrane region" description="Helical" evidence="2">
    <location>
        <begin position="77"/>
        <end position="99"/>
    </location>
</feature>
<keyword evidence="2" id="KW-0812">Transmembrane</keyword>
<evidence type="ECO:0000313" key="4">
    <source>
        <dbReference type="Proteomes" id="UP001550378"/>
    </source>
</evidence>
<organism evidence="3 4">
    <name type="scientific">Streptomyces lavendulocolor</name>
    <dbReference type="NCBI Taxonomy" id="67316"/>
    <lineage>
        <taxon>Bacteria</taxon>
        <taxon>Bacillati</taxon>
        <taxon>Actinomycetota</taxon>
        <taxon>Actinomycetes</taxon>
        <taxon>Kitasatosporales</taxon>
        <taxon>Streptomycetaceae</taxon>
        <taxon>Streptomyces</taxon>
    </lineage>
</organism>
<feature type="transmembrane region" description="Helical" evidence="2">
    <location>
        <begin position="212"/>
        <end position="234"/>
    </location>
</feature>
<evidence type="ECO:0000256" key="1">
    <source>
        <dbReference type="SAM" id="MobiDB-lite"/>
    </source>
</evidence>
<keyword evidence="2" id="KW-1133">Transmembrane helix</keyword>
<feature type="transmembrane region" description="Helical" evidence="2">
    <location>
        <begin position="246"/>
        <end position="270"/>
    </location>
</feature>
<proteinExistence type="predicted"/>
<evidence type="ECO:0000313" key="3">
    <source>
        <dbReference type="EMBL" id="MEU0710133.1"/>
    </source>
</evidence>
<comment type="caution">
    <text evidence="3">The sequence shown here is derived from an EMBL/GenBank/DDBJ whole genome shotgun (WGS) entry which is preliminary data.</text>
</comment>
<protein>
    <recommendedName>
        <fullName evidence="5">Integral membrane protein</fullName>
    </recommendedName>
</protein>
<dbReference type="EMBL" id="JBEXZR010000022">
    <property type="protein sequence ID" value="MEU0710133.1"/>
    <property type="molecule type" value="Genomic_DNA"/>
</dbReference>
<dbReference type="RefSeq" id="WP_359658870.1">
    <property type="nucleotide sequence ID" value="NZ_JBEXZP010000422.1"/>
</dbReference>
<dbReference type="Proteomes" id="UP001550378">
    <property type="component" value="Unassembled WGS sequence"/>
</dbReference>
<reference evidence="3 4" key="1">
    <citation type="submission" date="2024-06" db="EMBL/GenBank/DDBJ databases">
        <title>The Natural Products Discovery Center: Release of the First 8490 Sequenced Strains for Exploring Actinobacteria Biosynthetic Diversity.</title>
        <authorList>
            <person name="Kalkreuter E."/>
            <person name="Kautsar S.A."/>
            <person name="Yang D."/>
            <person name="Bader C.D."/>
            <person name="Teijaro C.N."/>
            <person name="Fluegel L."/>
            <person name="Davis C.M."/>
            <person name="Simpson J.R."/>
            <person name="Lauterbach L."/>
            <person name="Steele A.D."/>
            <person name="Gui C."/>
            <person name="Meng S."/>
            <person name="Li G."/>
            <person name="Viehrig K."/>
            <person name="Ye F."/>
            <person name="Su P."/>
            <person name="Kiefer A.F."/>
            <person name="Nichols A."/>
            <person name="Cepeda A.J."/>
            <person name="Yan W."/>
            <person name="Fan B."/>
            <person name="Jiang Y."/>
            <person name="Adhikari A."/>
            <person name="Zheng C.-J."/>
            <person name="Schuster L."/>
            <person name="Cowan T.M."/>
            <person name="Smanski M.J."/>
            <person name="Chevrette M.G."/>
            <person name="De Carvalho L.P.S."/>
            <person name="Shen B."/>
        </authorList>
    </citation>
    <scope>NUCLEOTIDE SEQUENCE [LARGE SCALE GENOMIC DNA]</scope>
    <source>
        <strain evidence="3 4">NPDC006337</strain>
    </source>
</reference>
<evidence type="ECO:0008006" key="5">
    <source>
        <dbReference type="Google" id="ProtNLM"/>
    </source>
</evidence>
<accession>A0ABV2WA48</accession>
<name>A0ABV2WA48_9ACTN</name>